<evidence type="ECO:0000313" key="11">
    <source>
        <dbReference type="Proteomes" id="UP000022141"/>
    </source>
</evidence>
<dbReference type="InterPro" id="IPR003594">
    <property type="entry name" value="HATPase_dom"/>
</dbReference>
<dbReference type="Gene3D" id="3.30.565.10">
    <property type="entry name" value="Histidine kinase-like ATPase, C-terminal domain"/>
    <property type="match status" value="1"/>
</dbReference>
<keyword evidence="5 8" id="KW-0812">Transmembrane</keyword>
<feature type="domain" description="Histidine kinase" evidence="9">
    <location>
        <begin position="442"/>
        <end position="648"/>
    </location>
</feature>
<comment type="catalytic activity">
    <reaction evidence="1">
        <text>ATP + protein L-histidine = ADP + protein N-phospho-L-histidine.</text>
        <dbReference type="EC" id="2.7.13.3"/>
    </reaction>
</comment>
<dbReference type="Pfam" id="PF02518">
    <property type="entry name" value="HATPase_c"/>
    <property type="match status" value="1"/>
</dbReference>
<dbReference type="GO" id="GO:0000155">
    <property type="term" value="F:phosphorelay sensor kinase activity"/>
    <property type="evidence" value="ECO:0007669"/>
    <property type="project" value="InterPro"/>
</dbReference>
<dbReference type="eggNOG" id="COG4252">
    <property type="taxonomic scope" value="Bacteria"/>
</dbReference>
<dbReference type="InterPro" id="IPR007890">
    <property type="entry name" value="CHASE2"/>
</dbReference>
<dbReference type="SUPFAM" id="SSF47384">
    <property type="entry name" value="Homodimeric domain of signal transducing histidine kinase"/>
    <property type="match status" value="1"/>
</dbReference>
<gene>
    <name evidence="10" type="primary">yycG_2</name>
    <name evidence="10" type="ORF">AW11_03157</name>
</gene>
<keyword evidence="8" id="KW-0472">Membrane</keyword>
<dbReference type="InterPro" id="IPR036097">
    <property type="entry name" value="HisK_dim/P_sf"/>
</dbReference>
<evidence type="ECO:0000256" key="4">
    <source>
        <dbReference type="ARBA" id="ARBA00022679"/>
    </source>
</evidence>
<feature type="transmembrane region" description="Helical" evidence="8">
    <location>
        <begin position="357"/>
        <end position="376"/>
    </location>
</feature>
<keyword evidence="6 10" id="KW-0418">Kinase</keyword>
<dbReference type="InterPro" id="IPR005467">
    <property type="entry name" value="His_kinase_dom"/>
</dbReference>
<dbReference type="eggNOG" id="COG2205">
    <property type="taxonomic scope" value="Bacteria"/>
</dbReference>
<dbReference type="CDD" id="cd00075">
    <property type="entry name" value="HATPase"/>
    <property type="match status" value="1"/>
</dbReference>
<dbReference type="Pfam" id="PF05226">
    <property type="entry name" value="CHASE2"/>
    <property type="match status" value="1"/>
</dbReference>
<keyword evidence="4 10" id="KW-0808">Transferase</keyword>
<evidence type="ECO:0000256" key="8">
    <source>
        <dbReference type="SAM" id="Phobius"/>
    </source>
</evidence>
<keyword evidence="7 8" id="KW-1133">Transmembrane helix</keyword>
<protein>
    <recommendedName>
        <fullName evidence="2">histidine kinase</fullName>
        <ecNumber evidence="2">2.7.13.3</ecNumber>
    </recommendedName>
</protein>
<dbReference type="PANTHER" id="PTHR45436">
    <property type="entry name" value="SENSOR HISTIDINE KINASE YKOH"/>
    <property type="match status" value="1"/>
</dbReference>
<dbReference type="SUPFAM" id="SSF55874">
    <property type="entry name" value="ATPase domain of HSP90 chaperone/DNA topoisomerase II/histidine kinase"/>
    <property type="match status" value="1"/>
</dbReference>
<dbReference type="AlphaFoldDB" id="A0A011NUG8"/>
<evidence type="ECO:0000259" key="9">
    <source>
        <dbReference type="PROSITE" id="PS50109"/>
    </source>
</evidence>
<dbReference type="PATRIC" id="fig|1454004.3.peg.3256"/>
<dbReference type="SMART" id="SM00387">
    <property type="entry name" value="HATPase_c"/>
    <property type="match status" value="1"/>
</dbReference>
<evidence type="ECO:0000256" key="2">
    <source>
        <dbReference type="ARBA" id="ARBA00012438"/>
    </source>
</evidence>
<dbReference type="InterPro" id="IPR050428">
    <property type="entry name" value="TCS_sensor_his_kinase"/>
</dbReference>
<proteinExistence type="predicted"/>
<evidence type="ECO:0000256" key="5">
    <source>
        <dbReference type="ARBA" id="ARBA00022692"/>
    </source>
</evidence>
<dbReference type="SMART" id="SM01080">
    <property type="entry name" value="CHASE2"/>
    <property type="match status" value="1"/>
</dbReference>
<evidence type="ECO:0000256" key="7">
    <source>
        <dbReference type="ARBA" id="ARBA00022989"/>
    </source>
</evidence>
<organism evidence="10 11">
    <name type="scientific">Accumulibacter regalis</name>
    <dbReference type="NCBI Taxonomy" id="522306"/>
    <lineage>
        <taxon>Bacteria</taxon>
        <taxon>Pseudomonadati</taxon>
        <taxon>Pseudomonadota</taxon>
        <taxon>Betaproteobacteria</taxon>
        <taxon>Candidatus Accumulibacter</taxon>
    </lineage>
</organism>
<reference evidence="10" key="1">
    <citation type="submission" date="2014-02" db="EMBL/GenBank/DDBJ databases">
        <title>Expanding our view of genomic diversity in Candidatus Accumulibacter clades.</title>
        <authorList>
            <person name="Skennerton C.T."/>
            <person name="Barr J.J."/>
            <person name="Slater F.R."/>
            <person name="Bond P.L."/>
            <person name="Tyson G.W."/>
        </authorList>
    </citation>
    <scope>NUCLEOTIDE SEQUENCE [LARGE SCALE GENOMIC DNA]</scope>
</reference>
<sequence length="654" mass="70442">MSAQARFPGWPGREALRVALLLAAISLAITASGLLVRVDHLLFDIGQRINWRQAAADVLIIAVDQDSLDRLGRWPWPRERHARLLDIVCAGRPAAVGVDIAFSEHSGDPSADALLADAVARCGKVVLPLVIESTRSGGQLLESPPIAPLLAAVAGIGRIGVHLDEDGIGRSVYLREGLGAAVWPLWAEEVLRVSEQLPPAVLADATGSVGHPDERYQLLRENARRFEFVGPPGSVQRLSYARVLDGLIAPQVFAGKIVLIGATAVGLGDFLPTPVSALGEPMPGVEVQANVLLSLRDGRLISELATLPTLLLAALLACIPLLWLPRLMALSGLLVSSLWVLALGAACALLPVLWQVWFAPAGALFAGLFAFPLWSWRRLEAARAHLDQELRQLRALLPESPTTAALPGEIRRLGFEQRIAWVQAAQRRMAALEAGRKEALGFISHDLRAPLAGAVARLESEAPGDPQHLLPPLRRALGMAQAFLSLARAEALDPDRLKELDLCALLQQAADEIFALARQGRRRIVRQLPEQPLWIKGDFELLERCAINLLDNALRHAPASTVISIGLDRPRDDEVRFWVENDGPPLLADEKDKLFQRFSRGGQEAASASGSGLGLYFVRTVAERHGGAAGVDCAAGRIRFWVSLPGGEVPGSGD</sequence>
<dbReference type="PANTHER" id="PTHR45436:SF5">
    <property type="entry name" value="SENSOR HISTIDINE KINASE TRCS"/>
    <property type="match status" value="1"/>
</dbReference>
<dbReference type="Proteomes" id="UP000022141">
    <property type="component" value="Unassembled WGS sequence"/>
</dbReference>
<dbReference type="PROSITE" id="PS50109">
    <property type="entry name" value="HIS_KIN"/>
    <property type="match status" value="1"/>
</dbReference>
<dbReference type="STRING" id="1454004.AW11_03157"/>
<name>A0A011NUG8_ACCRE</name>
<keyword evidence="11" id="KW-1185">Reference proteome</keyword>
<feature type="transmembrane region" description="Helical" evidence="8">
    <location>
        <begin position="304"/>
        <end position="323"/>
    </location>
</feature>
<keyword evidence="3" id="KW-0597">Phosphoprotein</keyword>
<evidence type="ECO:0000313" key="10">
    <source>
        <dbReference type="EMBL" id="EXI86378.1"/>
    </source>
</evidence>
<evidence type="ECO:0000256" key="6">
    <source>
        <dbReference type="ARBA" id="ARBA00022777"/>
    </source>
</evidence>
<comment type="caution">
    <text evidence="10">The sequence shown here is derived from an EMBL/GenBank/DDBJ whole genome shotgun (WGS) entry which is preliminary data.</text>
</comment>
<dbReference type="EC" id="2.7.13.3" evidence="2"/>
<feature type="transmembrane region" description="Helical" evidence="8">
    <location>
        <begin position="330"/>
        <end position="351"/>
    </location>
</feature>
<dbReference type="InterPro" id="IPR036890">
    <property type="entry name" value="HATPase_C_sf"/>
</dbReference>
<evidence type="ECO:0000256" key="1">
    <source>
        <dbReference type="ARBA" id="ARBA00000085"/>
    </source>
</evidence>
<accession>A0A011NUG8</accession>
<dbReference type="EMBL" id="JEMY01000044">
    <property type="protein sequence ID" value="EXI86378.1"/>
    <property type="molecule type" value="Genomic_DNA"/>
</dbReference>
<evidence type="ECO:0000256" key="3">
    <source>
        <dbReference type="ARBA" id="ARBA00022553"/>
    </source>
</evidence>